<reference evidence="1" key="1">
    <citation type="journal article" date="2020" name="Nature">
        <title>Giant virus diversity and host interactions through global metagenomics.</title>
        <authorList>
            <person name="Schulz F."/>
            <person name="Roux S."/>
            <person name="Paez-Espino D."/>
            <person name="Jungbluth S."/>
            <person name="Walsh D.A."/>
            <person name="Denef V.J."/>
            <person name="McMahon K.D."/>
            <person name="Konstantinidis K.T."/>
            <person name="Eloe-Fadrosh E.A."/>
            <person name="Kyrpides N.C."/>
            <person name="Woyke T."/>
        </authorList>
    </citation>
    <scope>NUCLEOTIDE SEQUENCE</scope>
    <source>
        <strain evidence="1">GVMAG-S-1029409-49</strain>
    </source>
</reference>
<proteinExistence type="predicted"/>
<accession>A0A6C0LZ18</accession>
<dbReference type="AlphaFoldDB" id="A0A6C0LZ18"/>
<name>A0A6C0LZ18_9ZZZZ</name>
<dbReference type="EMBL" id="MN740609">
    <property type="protein sequence ID" value="QHU35543.1"/>
    <property type="molecule type" value="Genomic_DNA"/>
</dbReference>
<organism evidence="1">
    <name type="scientific">viral metagenome</name>
    <dbReference type="NCBI Taxonomy" id="1070528"/>
    <lineage>
        <taxon>unclassified sequences</taxon>
        <taxon>metagenomes</taxon>
        <taxon>organismal metagenomes</taxon>
    </lineage>
</organism>
<sequence length="196" mass="22681">MSSICKKCLKAIKRERVVVTRDGTIGCICDRKTSHDLYRKTKEIARVKDRESKRYGSVSSIVEHVKMGDLATVKEMASMYDENRMQIMPSIMMACAEYDQPDIMKEMVKTTVSEFFERFHALDLNDKVETDKYYEEYIGGMGFIPAIIRALVRGNKRVFDALCFTNLVKHNYEMFLYAAVKDGTYKTLDILIEYEG</sequence>
<evidence type="ECO:0000313" key="1">
    <source>
        <dbReference type="EMBL" id="QHU35543.1"/>
    </source>
</evidence>
<protein>
    <submittedName>
        <fullName evidence="1">Uncharacterized protein</fullName>
    </submittedName>
</protein>